<feature type="region of interest" description="Disordered" evidence="2">
    <location>
        <begin position="284"/>
        <end position="311"/>
    </location>
</feature>
<dbReference type="InterPro" id="IPR039872">
    <property type="entry name" value="KIAA0513"/>
</dbReference>
<evidence type="ECO:0000256" key="2">
    <source>
        <dbReference type="SAM" id="MobiDB-lite"/>
    </source>
</evidence>
<sequence>MMNRFRRTTAANNNNNNNSNTSNNNNSSHSQPTRRRIFGRNSNSHSNSSLQHPPLSQFDACIEACDALAASSSRQTSALVLEREDHPSPAKDIADNVVESVPDCSVLVSPDGALLFTSSSHPHSRDSVNDEADGDKERYPWTKSSSQHATIGHERDEYESAILTGNDLTPGGDYDANGFSGRGWDVDAASHALRANRGVLECMEMFLEGVALCEKERGAGLIGCCGTWSDGLDRVRAQHAQRQGPMLLDGSSLAEALLEMEQYYCVCAESVTERWREACCDEHHRTPSSSLHRTTDEKPDGNNGGSKTNKTIETSLIQGLLPRMKLAVKKAGERTKERETALNDIRTKVAEAQDALLKQKVTHNSSNSFSTHHVFTNYKDWSSAHWKRVKEENRKIDEIVNQLVREQNELMRKLRQEKEAERLENATSENAISERDLWEMVRGIGSMEDFEHTGYSPRSPHKAQSPVAGIEFENSQDVHTNSHPETEVDIPHIPNISRSDVEKESDIHELRRAALEADDLVEDAAGALLNIMSKHDTTLRSARVAAEAGLLSECNAAHRCLRSIVEMERASLQERMERFQRLEAAVDAVDVRKDLDEYIHRDKLLPGGSSRGGETDDGGIASALAVLNSHCDDFLEVNRTNITRPNYFKGWSDAGEDEDDQEEMEPDFFKAVIKMLFERKSPDDDATAQKTQKKLEDALSNLSSVLLERSHQGRTSRQAILYELNNQRSVNTEIEDQQSFQGLCRLFHAFLTGCGRESIDVSNAKMLMILSQTFFFVDHGDHDHRADRASRVYVKNEISSHEIWADDDFWDQALYQCVAESLKKSGVLLNYVKPQGDTSTHGEQRQIKWHDLSPNEYADAAAQVHSVVFAQLGTLSHSMLELGCGIGRACSFVRRLSIRYQLPLSLRITLIQHLTSKNEPIE</sequence>
<evidence type="ECO:0000313" key="4">
    <source>
        <dbReference type="EMBL" id="KAL3794644.1"/>
    </source>
</evidence>
<dbReference type="InterPro" id="IPR022096">
    <property type="entry name" value="SBF1/SBF2"/>
</dbReference>
<keyword evidence="5" id="KW-1185">Reference proteome</keyword>
<feature type="domain" description="SBF1/SBF2" evidence="3">
    <location>
        <begin position="694"/>
        <end position="826"/>
    </location>
</feature>
<feature type="compositionally biased region" description="Low complexity" evidence="2">
    <location>
        <begin position="42"/>
        <end position="52"/>
    </location>
</feature>
<dbReference type="Pfam" id="PF12335">
    <property type="entry name" value="SBF2"/>
    <property type="match status" value="1"/>
</dbReference>
<feature type="coiled-coil region" evidence="1">
    <location>
        <begin position="389"/>
        <end position="431"/>
    </location>
</feature>
<evidence type="ECO:0000256" key="1">
    <source>
        <dbReference type="SAM" id="Coils"/>
    </source>
</evidence>
<evidence type="ECO:0000259" key="3">
    <source>
        <dbReference type="Pfam" id="PF12335"/>
    </source>
</evidence>
<dbReference type="EMBL" id="JABMIG020000078">
    <property type="protein sequence ID" value="KAL3794644.1"/>
    <property type="molecule type" value="Genomic_DNA"/>
</dbReference>
<dbReference type="AlphaFoldDB" id="A0ABD3Q3Y4"/>
<feature type="region of interest" description="Disordered" evidence="2">
    <location>
        <begin position="116"/>
        <end position="154"/>
    </location>
</feature>
<evidence type="ECO:0000313" key="5">
    <source>
        <dbReference type="Proteomes" id="UP001516023"/>
    </source>
</evidence>
<feature type="region of interest" description="Disordered" evidence="2">
    <location>
        <begin position="1"/>
        <end position="52"/>
    </location>
</feature>
<comment type="caution">
    <text evidence="4">The sequence shown here is derived from an EMBL/GenBank/DDBJ whole genome shotgun (WGS) entry which is preliminary data.</text>
</comment>
<reference evidence="4 5" key="1">
    <citation type="journal article" date="2020" name="G3 (Bethesda)">
        <title>Improved Reference Genome for Cyclotella cryptica CCMP332, a Model for Cell Wall Morphogenesis, Salinity Adaptation, and Lipid Production in Diatoms (Bacillariophyta).</title>
        <authorList>
            <person name="Roberts W.R."/>
            <person name="Downey K.M."/>
            <person name="Ruck E.C."/>
            <person name="Traller J.C."/>
            <person name="Alverson A.J."/>
        </authorList>
    </citation>
    <scope>NUCLEOTIDE SEQUENCE [LARGE SCALE GENOMIC DNA]</scope>
    <source>
        <strain evidence="4 5">CCMP332</strain>
    </source>
</reference>
<dbReference type="Proteomes" id="UP001516023">
    <property type="component" value="Unassembled WGS sequence"/>
</dbReference>
<dbReference type="PANTHER" id="PTHR13663:SF2">
    <property type="entry name" value="SIMILAR TO RIKEN CDNA 6430548M08"/>
    <property type="match status" value="1"/>
</dbReference>
<protein>
    <recommendedName>
        <fullName evidence="3">SBF1/SBF2 domain-containing protein</fullName>
    </recommendedName>
</protein>
<keyword evidence="1" id="KW-0175">Coiled coil</keyword>
<feature type="compositionally biased region" description="Low complexity" evidence="2">
    <location>
        <begin position="12"/>
        <end position="28"/>
    </location>
</feature>
<proteinExistence type="predicted"/>
<organism evidence="4 5">
    <name type="scientific">Cyclotella cryptica</name>
    <dbReference type="NCBI Taxonomy" id="29204"/>
    <lineage>
        <taxon>Eukaryota</taxon>
        <taxon>Sar</taxon>
        <taxon>Stramenopiles</taxon>
        <taxon>Ochrophyta</taxon>
        <taxon>Bacillariophyta</taxon>
        <taxon>Coscinodiscophyceae</taxon>
        <taxon>Thalassiosirophycidae</taxon>
        <taxon>Stephanodiscales</taxon>
        <taxon>Stephanodiscaceae</taxon>
        <taxon>Cyclotella</taxon>
    </lineage>
</organism>
<name>A0ABD3Q3Y4_9STRA</name>
<dbReference type="PANTHER" id="PTHR13663">
    <property type="entry name" value="SIMILAR TO RIKEN CDNA 6430548M08"/>
    <property type="match status" value="1"/>
</dbReference>
<accession>A0ABD3Q3Y4</accession>
<gene>
    <name evidence="4" type="ORF">HJC23_010072</name>
</gene>